<dbReference type="OrthoDB" id="663364at2"/>
<reference evidence="1 2" key="1">
    <citation type="submission" date="2018-09" db="EMBL/GenBank/DDBJ databases">
        <title>Genomic Encyclopedia of Archaeal and Bacterial Type Strains, Phase II (KMG-II): from individual species to whole genera.</title>
        <authorList>
            <person name="Goeker M."/>
        </authorList>
    </citation>
    <scope>NUCLEOTIDE SEQUENCE [LARGE SCALE GENOMIC DNA]</scope>
    <source>
        <strain evidence="1 2">DSM 21950</strain>
    </source>
</reference>
<dbReference type="RefSeq" id="WP_120240216.1">
    <property type="nucleotide sequence ID" value="NZ_RAPQ01000009.1"/>
</dbReference>
<organism evidence="1 2">
    <name type="scientific">Marinifilum flexuosum</name>
    <dbReference type="NCBI Taxonomy" id="1117708"/>
    <lineage>
        <taxon>Bacteria</taxon>
        <taxon>Pseudomonadati</taxon>
        <taxon>Bacteroidota</taxon>
        <taxon>Bacteroidia</taxon>
        <taxon>Marinilabiliales</taxon>
        <taxon>Marinifilaceae</taxon>
    </lineage>
</organism>
<dbReference type="EMBL" id="RAPQ01000009">
    <property type="protein sequence ID" value="RKE02337.1"/>
    <property type="molecule type" value="Genomic_DNA"/>
</dbReference>
<evidence type="ECO:0000313" key="2">
    <source>
        <dbReference type="Proteomes" id="UP000284531"/>
    </source>
</evidence>
<comment type="caution">
    <text evidence="1">The sequence shown here is derived from an EMBL/GenBank/DDBJ whole genome shotgun (WGS) entry which is preliminary data.</text>
</comment>
<gene>
    <name evidence="1" type="ORF">BXY64_2425</name>
</gene>
<name>A0A419X3Q2_9BACT</name>
<sequence length="151" mass="17810">MASTENKICKALGISSDTYNEMMYEYGCAYLAKRTQQMIQDSGCIEEQAQKFTNVFRHSKIWWNWWRREWQVVDRKFLRLPKHSMEAYTILQEGAKKIPSQTEVDFVMDNHVITMDLVEDALTILTNKQTTKNDDTKSIFYARRDKKVLPG</sequence>
<proteinExistence type="predicted"/>
<protein>
    <submittedName>
        <fullName evidence="1">Uncharacterized protein</fullName>
    </submittedName>
</protein>
<dbReference type="AlphaFoldDB" id="A0A419X3Q2"/>
<keyword evidence="2" id="KW-1185">Reference proteome</keyword>
<dbReference type="Proteomes" id="UP000284531">
    <property type="component" value="Unassembled WGS sequence"/>
</dbReference>
<evidence type="ECO:0000313" key="1">
    <source>
        <dbReference type="EMBL" id="RKE02337.1"/>
    </source>
</evidence>
<accession>A0A419X3Q2</accession>